<feature type="transmembrane region" description="Helical" evidence="7">
    <location>
        <begin position="78"/>
        <end position="102"/>
    </location>
</feature>
<evidence type="ECO:0000313" key="10">
    <source>
        <dbReference type="Proteomes" id="UP000002710"/>
    </source>
</evidence>
<dbReference type="EMBL" id="CP000112">
    <property type="protein sequence ID" value="ABB40518.1"/>
    <property type="molecule type" value="Genomic_DNA"/>
</dbReference>
<evidence type="ECO:0000256" key="2">
    <source>
        <dbReference type="ARBA" id="ARBA00022448"/>
    </source>
</evidence>
<keyword evidence="4 7" id="KW-0812">Transmembrane</keyword>
<evidence type="ECO:0000256" key="3">
    <source>
        <dbReference type="ARBA" id="ARBA00022475"/>
    </source>
</evidence>
<dbReference type="STRING" id="207559.Dde_3725"/>
<evidence type="ECO:0000259" key="8">
    <source>
        <dbReference type="PROSITE" id="PS50928"/>
    </source>
</evidence>
<dbReference type="InterPro" id="IPR005769">
    <property type="entry name" value="PhnE/PtxC"/>
</dbReference>
<evidence type="ECO:0000256" key="5">
    <source>
        <dbReference type="ARBA" id="ARBA00022989"/>
    </source>
</evidence>
<keyword evidence="5 7" id="KW-1133">Transmembrane helix</keyword>
<organism evidence="9 10">
    <name type="scientific">Oleidesulfovibrio alaskensis (strain ATCC BAA-1058 / DSM 17464 / G20)</name>
    <name type="common">Desulfovibrio alaskensis</name>
    <dbReference type="NCBI Taxonomy" id="207559"/>
    <lineage>
        <taxon>Bacteria</taxon>
        <taxon>Pseudomonadati</taxon>
        <taxon>Thermodesulfobacteriota</taxon>
        <taxon>Desulfovibrionia</taxon>
        <taxon>Desulfovibrionales</taxon>
        <taxon>Desulfovibrionaceae</taxon>
        <taxon>Oleidesulfovibrio</taxon>
    </lineage>
</organism>
<sequence>MSDSPMKRPAPFRPNYWARSGYLLVVLYCIWAAQSLEISFDRVIAGMDNAQRFLGAMVPPNFARWQLLINNLLETLQIAIISSAFGVLISLPIGLMAARNLMPDWLTWPSRGFIAICRSFHPVIFAILFVKAVGFGPLAGILTLIFASIGFIGKLFAEAIEEISLKPVEAMRAAGAPFPSVLIFAVLPQVLNRFIGFATYQTDANLRNSTMIGIVGAGGIGGTLAAAFQRYDYDFVSAILICIIALVMVSELLAQRVKGVFR</sequence>
<dbReference type="AlphaFoldDB" id="Q30UX8"/>
<keyword evidence="10" id="KW-1185">Reference proteome</keyword>
<dbReference type="PANTHER" id="PTHR30043">
    <property type="entry name" value="PHOSPHONATES TRANSPORT SYSTEM PERMEASE PROTEIN"/>
    <property type="match status" value="1"/>
</dbReference>
<keyword evidence="6 7" id="KW-0472">Membrane</keyword>
<dbReference type="Proteomes" id="UP000002710">
    <property type="component" value="Chromosome"/>
</dbReference>
<feature type="domain" description="ABC transmembrane type-1" evidence="8">
    <location>
        <begin position="72"/>
        <end position="254"/>
    </location>
</feature>
<dbReference type="GO" id="GO:0005886">
    <property type="term" value="C:plasma membrane"/>
    <property type="evidence" value="ECO:0007669"/>
    <property type="project" value="UniProtKB-SubCell"/>
</dbReference>
<dbReference type="eggNOG" id="COG3639">
    <property type="taxonomic scope" value="Bacteria"/>
</dbReference>
<dbReference type="KEGG" id="dde:Dde_3725"/>
<accession>Q30UX8</accession>
<dbReference type="HOGENOM" id="CLU_064254_1_1_7"/>
<reference evidence="9 10" key="1">
    <citation type="journal article" date="2011" name="J. Bacteriol.">
        <title>Complete genome sequence and updated annotation of Desulfovibrio alaskensis G20.</title>
        <authorList>
            <person name="Hauser L.J."/>
            <person name="Land M.L."/>
            <person name="Brown S.D."/>
            <person name="Larimer F."/>
            <person name="Keller K.L."/>
            <person name="Rapp-Giles B.J."/>
            <person name="Price M.N."/>
            <person name="Lin M."/>
            <person name="Bruce D.C."/>
            <person name="Detter J.C."/>
            <person name="Tapia R."/>
            <person name="Han C.S."/>
            <person name="Goodwin L.A."/>
            <person name="Cheng J.F."/>
            <person name="Pitluck S."/>
            <person name="Copeland A."/>
            <person name="Lucas S."/>
            <person name="Nolan M."/>
            <person name="Lapidus A.L."/>
            <person name="Palumbo A.V."/>
            <person name="Wall J.D."/>
        </authorList>
    </citation>
    <scope>NUCLEOTIDE SEQUENCE [LARGE SCALE GENOMIC DNA]</scope>
    <source>
        <strain evidence="10">ATCC BAA 1058 / DSM 17464 / G20</strain>
    </source>
</reference>
<dbReference type="RefSeq" id="WP_011369384.1">
    <property type="nucleotide sequence ID" value="NC_007519.1"/>
</dbReference>
<protein>
    <submittedName>
        <fullName evidence="9">Phosphonate ABC transporter, inner membrane subunit</fullName>
    </submittedName>
</protein>
<dbReference type="PANTHER" id="PTHR30043:SF1">
    <property type="entry name" value="ABC TRANSPORT SYSTEM PERMEASE PROTEIN P69"/>
    <property type="match status" value="1"/>
</dbReference>
<evidence type="ECO:0000256" key="6">
    <source>
        <dbReference type="ARBA" id="ARBA00023136"/>
    </source>
</evidence>
<evidence type="ECO:0000256" key="7">
    <source>
        <dbReference type="RuleBase" id="RU363032"/>
    </source>
</evidence>
<name>Q30UX8_OLEA2</name>
<dbReference type="PROSITE" id="PS50928">
    <property type="entry name" value="ABC_TM1"/>
    <property type="match status" value="1"/>
</dbReference>
<dbReference type="Gene3D" id="1.10.3720.10">
    <property type="entry name" value="MetI-like"/>
    <property type="match status" value="1"/>
</dbReference>
<dbReference type="SUPFAM" id="SSF161098">
    <property type="entry name" value="MetI-like"/>
    <property type="match status" value="1"/>
</dbReference>
<evidence type="ECO:0000313" key="9">
    <source>
        <dbReference type="EMBL" id="ABB40518.1"/>
    </source>
</evidence>
<dbReference type="GO" id="GO:0015416">
    <property type="term" value="F:ABC-type phosphonate transporter activity"/>
    <property type="evidence" value="ECO:0007669"/>
    <property type="project" value="InterPro"/>
</dbReference>
<evidence type="ECO:0000256" key="1">
    <source>
        <dbReference type="ARBA" id="ARBA00004651"/>
    </source>
</evidence>
<evidence type="ECO:0000256" key="4">
    <source>
        <dbReference type="ARBA" id="ARBA00022692"/>
    </source>
</evidence>
<dbReference type="InterPro" id="IPR035906">
    <property type="entry name" value="MetI-like_sf"/>
</dbReference>
<dbReference type="NCBIfam" id="TIGR01097">
    <property type="entry name" value="PhnE"/>
    <property type="match status" value="1"/>
</dbReference>
<feature type="transmembrane region" description="Helical" evidence="7">
    <location>
        <begin position="21"/>
        <end position="40"/>
    </location>
</feature>
<keyword evidence="3" id="KW-1003">Cell membrane</keyword>
<dbReference type="CDD" id="cd06261">
    <property type="entry name" value="TM_PBP2"/>
    <property type="match status" value="1"/>
</dbReference>
<feature type="transmembrane region" description="Helical" evidence="7">
    <location>
        <begin position="235"/>
        <end position="254"/>
    </location>
</feature>
<dbReference type="InterPro" id="IPR000515">
    <property type="entry name" value="MetI-like"/>
</dbReference>
<keyword evidence="2 7" id="KW-0813">Transport</keyword>
<proteinExistence type="inferred from homology"/>
<feature type="transmembrane region" description="Helical" evidence="7">
    <location>
        <begin position="123"/>
        <end position="153"/>
    </location>
</feature>
<dbReference type="Pfam" id="PF00528">
    <property type="entry name" value="BPD_transp_1"/>
    <property type="match status" value="1"/>
</dbReference>
<feature type="transmembrane region" description="Helical" evidence="7">
    <location>
        <begin position="211"/>
        <end position="229"/>
    </location>
</feature>
<gene>
    <name evidence="9" type="ordered locus">Dde_3725</name>
</gene>
<comment type="similarity">
    <text evidence="7">Belongs to the binding-protein-dependent transport system permease family.</text>
</comment>
<feature type="transmembrane region" description="Helical" evidence="7">
    <location>
        <begin position="173"/>
        <end position="191"/>
    </location>
</feature>
<comment type="subcellular location">
    <subcellularLocation>
        <location evidence="1 7">Cell membrane</location>
        <topology evidence="1 7">Multi-pass membrane protein</topology>
    </subcellularLocation>
</comment>